<dbReference type="Proteomes" id="UP000001941">
    <property type="component" value="Chromosome"/>
</dbReference>
<dbReference type="EMBL" id="CP000254">
    <property type="protein sequence ID" value="ABD39813.1"/>
    <property type="molecule type" value="Genomic_DNA"/>
</dbReference>
<dbReference type="GO" id="GO:0016020">
    <property type="term" value="C:membrane"/>
    <property type="evidence" value="ECO:0007669"/>
    <property type="project" value="UniProtKB-SubCell"/>
</dbReference>
<dbReference type="InParanoid" id="Q2FQE0"/>
<evidence type="ECO:0000256" key="5">
    <source>
        <dbReference type="SAM" id="Phobius"/>
    </source>
</evidence>
<dbReference type="HOGENOM" id="CLU_095787_4_1_2"/>
<dbReference type="eggNOG" id="arCOG05213">
    <property type="taxonomic scope" value="Archaea"/>
</dbReference>
<evidence type="ECO:0000313" key="7">
    <source>
        <dbReference type="Proteomes" id="UP000001941"/>
    </source>
</evidence>
<evidence type="ECO:0000256" key="1">
    <source>
        <dbReference type="ARBA" id="ARBA00004141"/>
    </source>
</evidence>
<dbReference type="InterPro" id="IPR036019">
    <property type="entry name" value="MscL_channel"/>
</dbReference>
<evidence type="ECO:0000256" key="3">
    <source>
        <dbReference type="ARBA" id="ARBA00022989"/>
    </source>
</evidence>
<gene>
    <name evidence="6" type="ordered locus">Mhun_0035</name>
</gene>
<keyword evidence="3 5" id="KW-1133">Transmembrane helix</keyword>
<comment type="subcellular location">
    <subcellularLocation>
        <location evidence="1">Membrane</location>
        <topology evidence="1">Multi-pass membrane protein</topology>
    </subcellularLocation>
</comment>
<protein>
    <submittedName>
        <fullName evidence="6">Large conductance mechanosensitive channel protein</fullName>
    </submittedName>
</protein>
<feature type="transmembrane region" description="Helical" evidence="5">
    <location>
        <begin position="21"/>
        <end position="40"/>
    </location>
</feature>
<dbReference type="Gene3D" id="1.10.1200.120">
    <property type="entry name" value="Large-conductance mechanosensitive channel, MscL, domain 1"/>
    <property type="match status" value="1"/>
</dbReference>
<feature type="transmembrane region" description="Helical" evidence="5">
    <location>
        <begin position="78"/>
        <end position="100"/>
    </location>
</feature>
<dbReference type="KEGG" id="mhu:Mhun_0035"/>
<sequence length="108" mass="11842">MDVSLIQMTLISEFLDFLKEYKVVALAIAFIMGVAATALVKSFVDNLIMPFVSVITPSGDWKEAVLAIGPVQLGIGPFAAECINFIIIALVVFMVAKYVMKEEKVEKK</sequence>
<evidence type="ECO:0000256" key="2">
    <source>
        <dbReference type="ARBA" id="ARBA00022692"/>
    </source>
</evidence>
<dbReference type="PANTHER" id="PTHR30266:SF2">
    <property type="entry name" value="LARGE-CONDUCTANCE MECHANOSENSITIVE CHANNEL"/>
    <property type="match status" value="1"/>
</dbReference>
<dbReference type="Pfam" id="PF01741">
    <property type="entry name" value="MscL"/>
    <property type="match status" value="1"/>
</dbReference>
<keyword evidence="4 5" id="KW-0472">Membrane</keyword>
<dbReference type="InterPro" id="IPR037673">
    <property type="entry name" value="MSC/AndL"/>
</dbReference>
<accession>Q2FQE0</accession>
<keyword evidence="7" id="KW-1185">Reference proteome</keyword>
<evidence type="ECO:0000256" key="4">
    <source>
        <dbReference type="ARBA" id="ARBA00023136"/>
    </source>
</evidence>
<reference evidence="7" key="1">
    <citation type="journal article" date="2016" name="Stand. Genomic Sci.">
        <title>Complete genome sequence of Methanospirillum hungatei type strain JF1.</title>
        <authorList>
            <person name="Gunsalus R.P."/>
            <person name="Cook L.E."/>
            <person name="Crable B."/>
            <person name="Rohlin L."/>
            <person name="McDonald E."/>
            <person name="Mouttaki H."/>
            <person name="Sieber J.R."/>
            <person name="Poweleit N."/>
            <person name="Zhou H."/>
            <person name="Lapidus A.L."/>
            <person name="Daligault H.E."/>
            <person name="Land M."/>
            <person name="Gilna P."/>
            <person name="Ivanova N."/>
            <person name="Kyrpides N."/>
            <person name="Culley D.E."/>
            <person name="McInerney M.J."/>
        </authorList>
    </citation>
    <scope>NUCLEOTIDE SEQUENCE [LARGE SCALE GENOMIC DNA]</scope>
    <source>
        <strain evidence="7">ATCC 27890 / DSM 864 / NBRC 100397 / JF-1</strain>
    </source>
</reference>
<name>Q2FQE0_METHJ</name>
<dbReference type="GO" id="GO:0008381">
    <property type="term" value="F:mechanosensitive monoatomic ion channel activity"/>
    <property type="evidence" value="ECO:0007669"/>
    <property type="project" value="TreeGrafter"/>
</dbReference>
<dbReference type="PANTHER" id="PTHR30266">
    <property type="entry name" value="MECHANOSENSITIVE CHANNEL MSCL"/>
    <property type="match status" value="1"/>
</dbReference>
<dbReference type="SUPFAM" id="SSF81330">
    <property type="entry name" value="Gated mechanosensitive channel"/>
    <property type="match status" value="1"/>
</dbReference>
<keyword evidence="2 5" id="KW-0812">Transmembrane</keyword>
<organism evidence="6 7">
    <name type="scientific">Methanospirillum hungatei JF-1 (strain ATCC 27890 / DSM 864 / NBRC 100397 / JF-1)</name>
    <dbReference type="NCBI Taxonomy" id="323259"/>
    <lineage>
        <taxon>Archaea</taxon>
        <taxon>Methanobacteriati</taxon>
        <taxon>Methanobacteriota</taxon>
        <taxon>Stenosarchaea group</taxon>
        <taxon>Methanomicrobia</taxon>
        <taxon>Methanomicrobiales</taxon>
        <taxon>Methanospirillaceae</taxon>
        <taxon>Methanospirillum</taxon>
    </lineage>
</organism>
<evidence type="ECO:0000313" key="6">
    <source>
        <dbReference type="EMBL" id="ABD39813.1"/>
    </source>
</evidence>
<dbReference type="AlphaFoldDB" id="Q2FQE0"/>
<proteinExistence type="predicted"/>
<dbReference type="EnsemblBacteria" id="ABD39813">
    <property type="protein sequence ID" value="ABD39813"/>
    <property type="gene ID" value="Mhun_0035"/>
</dbReference>
<dbReference type="STRING" id="323259.Mhun_0035"/>